<dbReference type="PANTHER" id="PTHR15154:SF2">
    <property type="entry name" value="HAMARTIN"/>
    <property type="match status" value="1"/>
</dbReference>
<keyword evidence="1" id="KW-0175">Coiled coil</keyword>
<dbReference type="RefSeq" id="XP_065647193.1">
    <property type="nucleotide sequence ID" value="XM_065791121.1"/>
</dbReference>
<feature type="coiled-coil region" evidence="1">
    <location>
        <begin position="654"/>
        <end position="681"/>
    </location>
</feature>
<dbReference type="InterPro" id="IPR007483">
    <property type="entry name" value="Hamartin"/>
</dbReference>
<dbReference type="Pfam" id="PF04388">
    <property type="entry name" value="Hamartin"/>
    <property type="match status" value="2"/>
</dbReference>
<feature type="coiled-coil region" evidence="1">
    <location>
        <begin position="766"/>
        <end position="838"/>
    </location>
</feature>
<protein>
    <submittedName>
        <fullName evidence="4">Hamartin isoform X2</fullName>
    </submittedName>
</protein>
<dbReference type="Proteomes" id="UP001652625">
    <property type="component" value="Chromosome 02"/>
</dbReference>
<evidence type="ECO:0000313" key="4">
    <source>
        <dbReference type="RefSeq" id="XP_065647193.1"/>
    </source>
</evidence>
<dbReference type="GeneID" id="100204754"/>
<dbReference type="PANTHER" id="PTHR15154">
    <property type="entry name" value="HAMARTIN"/>
    <property type="match status" value="1"/>
</dbReference>
<reference evidence="4" key="2">
    <citation type="submission" date="2025-08" db="UniProtKB">
        <authorList>
            <consortium name="RefSeq"/>
        </authorList>
    </citation>
    <scope>IDENTIFICATION</scope>
</reference>
<keyword evidence="3" id="KW-1185">Reference proteome</keyword>
<feature type="compositionally biased region" description="Polar residues" evidence="2">
    <location>
        <begin position="414"/>
        <end position="441"/>
    </location>
</feature>
<name>A0ABM4BE12_HYDVU</name>
<organism evidence="3 4">
    <name type="scientific">Hydra vulgaris</name>
    <name type="common">Hydra</name>
    <name type="synonym">Hydra attenuata</name>
    <dbReference type="NCBI Taxonomy" id="6087"/>
    <lineage>
        <taxon>Eukaryota</taxon>
        <taxon>Metazoa</taxon>
        <taxon>Cnidaria</taxon>
        <taxon>Hydrozoa</taxon>
        <taxon>Hydroidolina</taxon>
        <taxon>Anthoathecata</taxon>
        <taxon>Aplanulata</taxon>
        <taxon>Hydridae</taxon>
        <taxon>Hydra</taxon>
    </lineage>
</organism>
<proteinExistence type="predicted"/>
<feature type="compositionally biased region" description="Low complexity" evidence="2">
    <location>
        <begin position="966"/>
        <end position="975"/>
    </location>
</feature>
<evidence type="ECO:0000256" key="1">
    <source>
        <dbReference type="SAM" id="Coils"/>
    </source>
</evidence>
<evidence type="ECO:0000256" key="2">
    <source>
        <dbReference type="SAM" id="MobiDB-lite"/>
    </source>
</evidence>
<feature type="compositionally biased region" description="Polar residues" evidence="2">
    <location>
        <begin position="953"/>
        <end position="964"/>
    </location>
</feature>
<evidence type="ECO:0000313" key="3">
    <source>
        <dbReference type="Proteomes" id="UP001652625"/>
    </source>
</evidence>
<reference evidence="3" key="1">
    <citation type="submission" date="2025-05" db="UniProtKB">
        <authorList>
            <consortium name="RefSeq"/>
        </authorList>
    </citation>
    <scope>NUCLEOTIDE SEQUENCE [LARGE SCALE GENOMIC DNA]</scope>
</reference>
<feature type="region of interest" description="Disordered" evidence="2">
    <location>
        <begin position="953"/>
        <end position="989"/>
    </location>
</feature>
<sequence>MANVNAEAQEIIEYLESNDLNVVKNFVAIVQEKFYSSRDNALLGILVDTYVQTKSPRLVDVLVGVNDTQAVYLFEKLNDHLKHGALMEVCTLLFSIVRKQPSWLHRLVNTTLFATFLKYLKNENGVVFIMTGIITLCSLLPSVPAAISPHLGDVLEVFVRTSGMLVNKSGDIPEVFVLHLRVGLYIFFHRLYTMYPNNFTSYMRSCFGEQKNNLTFQNVIRPMFEFVKFHSDLITETRKSETRIEKWKIYQPHDIIAECAKISLDPVDAIKEATYIVDIKQTLPSDLTPKKSEIFFRQHHGNQLKVSQNQDKQINVALLDISSSQLSLCNPSELCGLSNPALSRPMSPSNSAHDCLSVNSFKPLYSENESISSIPNLIENLLERKSSGESSRDSPSFKLKNFENVPKTKVKRWMSNTTTHSTPLDQGSPRMSSTKSQSKRPCSTEGLIVKKDLAKTLSLGISDQLYVQSAPVSPMVKCNQQFAFSSNNVVSPLSEKKLKEESIVESKIPQADDTLSSINQINDSVSFSDVPSSMPLFSTIKDMFVELTVKPTRKDSDIVDIDCKHTCRTRSPLSLLDDFIQYGADVHFYELSRIPLTSQLDTDWTYFGGATPDDELKILQTQIQLLHIQLLYERHKCELHCLRNRRLFGNVQKSEGLQREIELLREQIALTEHSLKETKNTLNVACEEHKLYKMQALAKEQEFLTMISELESKCKVLQYKLKKCKSSKNEIRNKVAQQQKEVLKTSHQLFEKEQELLLLQPKLKNLHEHKIKLAKLTKELLRQSEKQELMKNQVKEFEFKNHHTVVLENKLSAHRRELKQLEEERDMLTIELVTYKNKTNDLEVSHVKKDKLIREHQTEIESIKNKHKLEIKVLEDRFNSVLKTCHSLQSYISSMFTNLENSDNPHGATKPFSMRSLNCGEASQKSSLAGLERRSPQLYNNCFTYSKIHENPFSRSKSSTSIGPHSSVLSSSLGSEKAELSVSSASDNF</sequence>
<gene>
    <name evidence="4" type="primary">LOC100204754</name>
</gene>
<feature type="region of interest" description="Disordered" evidence="2">
    <location>
        <begin position="414"/>
        <end position="442"/>
    </location>
</feature>
<accession>A0ABM4BE12</accession>